<dbReference type="EMBL" id="CP042914">
    <property type="protein sequence ID" value="QEG43253.1"/>
    <property type="molecule type" value="Genomic_DNA"/>
</dbReference>
<feature type="region of interest" description="Disordered" evidence="1">
    <location>
        <begin position="1"/>
        <end position="20"/>
    </location>
</feature>
<feature type="compositionally biased region" description="Low complexity" evidence="1">
    <location>
        <begin position="372"/>
        <end position="386"/>
    </location>
</feature>
<keyword evidence="2" id="KW-0812">Transmembrane</keyword>
<feature type="compositionally biased region" description="Basic and acidic residues" evidence="1">
    <location>
        <begin position="214"/>
        <end position="223"/>
    </location>
</feature>
<keyword evidence="2" id="KW-1133">Transmembrane helix</keyword>
<feature type="compositionally biased region" description="Basic and acidic residues" evidence="1">
    <location>
        <begin position="303"/>
        <end position="312"/>
    </location>
</feature>
<dbReference type="KEGG" id="rul:UC8_53000"/>
<feature type="compositionally biased region" description="Low complexity" evidence="1">
    <location>
        <begin position="313"/>
        <end position="337"/>
    </location>
</feature>
<feature type="transmembrane region" description="Helical" evidence="2">
    <location>
        <begin position="61"/>
        <end position="80"/>
    </location>
</feature>
<evidence type="ECO:0000256" key="2">
    <source>
        <dbReference type="SAM" id="Phobius"/>
    </source>
</evidence>
<dbReference type="Gene3D" id="1.50.10.20">
    <property type="match status" value="2"/>
</dbReference>
<dbReference type="AlphaFoldDB" id="A0A5B9R926"/>
<feature type="region of interest" description="Disordered" evidence="1">
    <location>
        <begin position="160"/>
        <end position="454"/>
    </location>
</feature>
<protein>
    <submittedName>
        <fullName evidence="3">Pectic acid lyase</fullName>
    </submittedName>
</protein>
<keyword evidence="3" id="KW-0456">Lyase</keyword>
<feature type="transmembrane region" description="Helical" evidence="2">
    <location>
        <begin position="92"/>
        <end position="116"/>
    </location>
</feature>
<feature type="transmembrane region" description="Helical" evidence="2">
    <location>
        <begin position="30"/>
        <end position="49"/>
    </location>
</feature>
<dbReference type="InterPro" id="IPR008930">
    <property type="entry name" value="Terpenoid_cyclase/PrenylTrfase"/>
</dbReference>
<dbReference type="CDD" id="cd00688">
    <property type="entry name" value="ISOPREN_C2_like"/>
    <property type="match status" value="1"/>
</dbReference>
<dbReference type="RefSeq" id="WP_084427981.1">
    <property type="nucleotide sequence ID" value="NZ_CP042914.1"/>
</dbReference>
<feature type="compositionally biased region" description="Low complexity" evidence="1">
    <location>
        <begin position="394"/>
        <end position="412"/>
    </location>
</feature>
<dbReference type="GO" id="GO:0016829">
    <property type="term" value="F:lyase activity"/>
    <property type="evidence" value="ECO:0007669"/>
    <property type="project" value="UniProtKB-KW"/>
</dbReference>
<gene>
    <name evidence="3" type="ORF">UC8_53000</name>
</gene>
<evidence type="ECO:0000313" key="4">
    <source>
        <dbReference type="Proteomes" id="UP000325286"/>
    </source>
</evidence>
<evidence type="ECO:0000256" key="1">
    <source>
        <dbReference type="SAM" id="MobiDB-lite"/>
    </source>
</evidence>
<feature type="compositionally biased region" description="Low complexity" evidence="1">
    <location>
        <begin position="181"/>
        <end position="197"/>
    </location>
</feature>
<reference evidence="3 4" key="1">
    <citation type="submission" date="2019-08" db="EMBL/GenBank/DDBJ databases">
        <title>Deep-cultivation of Planctomycetes and their phenomic and genomic characterization uncovers novel biology.</title>
        <authorList>
            <person name="Wiegand S."/>
            <person name="Jogler M."/>
            <person name="Boedeker C."/>
            <person name="Pinto D."/>
            <person name="Vollmers J."/>
            <person name="Rivas-Marin E."/>
            <person name="Kohn T."/>
            <person name="Peeters S.H."/>
            <person name="Heuer A."/>
            <person name="Rast P."/>
            <person name="Oberbeckmann S."/>
            <person name="Bunk B."/>
            <person name="Jeske O."/>
            <person name="Meyerdierks A."/>
            <person name="Storesund J.E."/>
            <person name="Kallscheuer N."/>
            <person name="Luecker S."/>
            <person name="Lage O.M."/>
            <person name="Pohl T."/>
            <person name="Merkel B.J."/>
            <person name="Hornburger P."/>
            <person name="Mueller R.-W."/>
            <person name="Bruemmer F."/>
            <person name="Labrenz M."/>
            <person name="Spormann A.M."/>
            <person name="Op den Camp H."/>
            <person name="Overmann J."/>
            <person name="Amann R."/>
            <person name="Jetten M.S.M."/>
            <person name="Mascher T."/>
            <person name="Medema M.H."/>
            <person name="Devos D.P."/>
            <person name="Kaster A.-K."/>
            <person name="Ovreas L."/>
            <person name="Rohde M."/>
            <person name="Galperin M.Y."/>
            <person name="Jogler C."/>
        </authorList>
    </citation>
    <scope>NUCLEOTIDE SEQUENCE [LARGE SCALE GENOMIC DNA]</scope>
    <source>
        <strain evidence="3 4">UC8</strain>
    </source>
</reference>
<organism evidence="3 4">
    <name type="scientific">Roseimaritima ulvae</name>
    <dbReference type="NCBI Taxonomy" id="980254"/>
    <lineage>
        <taxon>Bacteria</taxon>
        <taxon>Pseudomonadati</taxon>
        <taxon>Planctomycetota</taxon>
        <taxon>Planctomycetia</taxon>
        <taxon>Pirellulales</taxon>
        <taxon>Pirellulaceae</taxon>
        <taxon>Roseimaritima</taxon>
    </lineage>
</organism>
<dbReference type="Proteomes" id="UP000325286">
    <property type="component" value="Chromosome"/>
</dbReference>
<dbReference type="OrthoDB" id="238862at2"/>
<accession>A0A5B9R926</accession>
<sequence>METQRRPRSKSSSPTAAGSESMERMWPVDVALLALGGLVIYLAATRLGFDDPRWMYNAWTYIALVIGGVLVSACLLHLLTGRLLRRSVEIGFLVSVFVHLLLLIIAVNVVIFSRYWPDTFSGSQPQRTPIQRTVSEHIFQRQSEQTQQPDWAQPIDVQTASKEVPEEMREIPPMETTSVKLEMPTEQPQTEPELQKQLIERQQAAERMPSPESDPSKLARRQAEMTPQPPTPIEVPDVAPSEQVPDSVQQRQDVQVQRSQSAGATMELPTPQPQAQPTAPRREVQRRDSEEMPRMAMAAIDLPRPRESRRSDAVSPAGAAPAVPTVAVARSVAEASRMLSREPTSNRRATEATGVSLSEMGQTGPAFAHSDSASPASGAASGVPVPQSGVPQISSSQSGRASGRSRATRANAPRLPTGPPSLQAMASAATGQQGQADDSPPMASSNGLSRRAMDTPAVAAAPSGAPMPLDIVAATGPAGLARRRAPQAGIAGTSQMPDLTAMDLGREPIRRRDVGGPVKPAGSQVASVESFQRRVMRTAGSAAPAPAGMVGPETEEAIELALAFLAKRQHDQGHWSLQHPGEKVLLKSDTAATGLCLLAFQGAGYTHRQHQYAGTLARGLDFLIKSQKPDGDLFRPEDAISNRNVWLYSHAIATLALCEAYGMTQDPQLHAPAQRAIDFIVASQHPTRGGWRYQPQNSSDTSVSGWMMMALKSGDLAGLHVPDSTYQGIERWLQSAQQGVGRADRYRYNPYAPINAQQQHGRQATRTMTAVGMLMRMYGGWRRDHPSMISGADYLAQSLPGIGTKQRPRRDTYYWYYATQVMFHMGGEHWTKWNRALNPTLVDSQIQEGENAGSWEPLGEVPDRWSAHAGRVYVTTMNVLSLEVFYRHLPIYEETAGE</sequence>
<proteinExistence type="predicted"/>
<feature type="compositionally biased region" description="Basic and acidic residues" evidence="1">
    <location>
        <begin position="163"/>
        <end position="172"/>
    </location>
</feature>
<keyword evidence="4" id="KW-1185">Reference proteome</keyword>
<feature type="compositionally biased region" description="Polar residues" evidence="1">
    <location>
        <begin position="351"/>
        <end position="361"/>
    </location>
</feature>
<evidence type="ECO:0000313" key="3">
    <source>
        <dbReference type="EMBL" id="QEG43253.1"/>
    </source>
</evidence>
<dbReference type="SUPFAM" id="SSF48239">
    <property type="entry name" value="Terpenoid cyclases/Protein prenyltransferases"/>
    <property type="match status" value="1"/>
</dbReference>
<feature type="compositionally biased region" description="Polar residues" evidence="1">
    <location>
        <begin position="429"/>
        <end position="448"/>
    </location>
</feature>
<name>A0A5B9R926_9BACT</name>
<feature type="compositionally biased region" description="Low complexity" evidence="1">
    <location>
        <begin position="243"/>
        <end position="261"/>
    </location>
</feature>
<feature type="compositionally biased region" description="Basic and acidic residues" evidence="1">
    <location>
        <begin position="280"/>
        <end position="293"/>
    </location>
</feature>
<keyword evidence="2" id="KW-0472">Membrane</keyword>